<dbReference type="GO" id="GO:0046872">
    <property type="term" value="F:metal ion binding"/>
    <property type="evidence" value="ECO:0007669"/>
    <property type="project" value="UniProtKB-KW"/>
</dbReference>
<reference evidence="3 4" key="1">
    <citation type="submission" date="2018-05" db="EMBL/GenBank/DDBJ databases">
        <title>Flavobacterium sp. strain IMCC34758, incomplete genome.</title>
        <authorList>
            <person name="Joung Y."/>
        </authorList>
    </citation>
    <scope>NUCLEOTIDE SEQUENCE [LARGE SCALE GENOMIC DNA]</scope>
    <source>
        <strain evidence="3 4">IMCC34758</strain>
    </source>
</reference>
<dbReference type="PANTHER" id="PTHR42742">
    <property type="entry name" value="TRANSCRIPTIONAL REPRESSOR MPRA"/>
    <property type="match status" value="1"/>
</dbReference>
<dbReference type="EMBL" id="QJHL01000001">
    <property type="protein sequence ID" value="PXY46445.1"/>
    <property type="molecule type" value="Genomic_DNA"/>
</dbReference>
<dbReference type="OrthoDB" id="9808275at2"/>
<dbReference type="RefSeq" id="WP_110345453.1">
    <property type="nucleotide sequence ID" value="NZ_QJHL01000001.1"/>
</dbReference>
<dbReference type="InterPro" id="IPR014710">
    <property type="entry name" value="RmlC-like_jellyroll"/>
</dbReference>
<accession>A0A2V4C5J2</accession>
<keyword evidence="4" id="KW-1185">Reference proteome</keyword>
<evidence type="ECO:0000256" key="1">
    <source>
        <dbReference type="ARBA" id="ARBA00022723"/>
    </source>
</evidence>
<organism evidence="3 4">
    <name type="scientific">Flavobacterium hydrophilum</name>
    <dbReference type="NCBI Taxonomy" id="2211445"/>
    <lineage>
        <taxon>Bacteria</taxon>
        <taxon>Pseudomonadati</taxon>
        <taxon>Bacteroidota</taxon>
        <taxon>Flavobacteriia</taxon>
        <taxon>Flavobacteriales</taxon>
        <taxon>Flavobacteriaceae</taxon>
        <taxon>Flavobacterium</taxon>
    </lineage>
</organism>
<keyword evidence="3" id="KW-0413">Isomerase</keyword>
<proteinExistence type="predicted"/>
<dbReference type="InterPro" id="IPR011051">
    <property type="entry name" value="RmlC_Cupin_sf"/>
</dbReference>
<evidence type="ECO:0000313" key="4">
    <source>
        <dbReference type="Proteomes" id="UP000247681"/>
    </source>
</evidence>
<dbReference type="CDD" id="cd07010">
    <property type="entry name" value="cupin_PMI_type_I_N_bac"/>
    <property type="match status" value="1"/>
</dbReference>
<evidence type="ECO:0000313" key="3">
    <source>
        <dbReference type="EMBL" id="PXY46445.1"/>
    </source>
</evidence>
<dbReference type="Gene3D" id="2.60.120.10">
    <property type="entry name" value="Jelly Rolls"/>
    <property type="match status" value="1"/>
</dbReference>
<protein>
    <submittedName>
        <fullName evidence="3">Mannose-6-phosphate isomerase</fullName>
    </submittedName>
</protein>
<dbReference type="SUPFAM" id="SSF51182">
    <property type="entry name" value="RmlC-like cupins"/>
    <property type="match status" value="1"/>
</dbReference>
<dbReference type="AlphaFoldDB" id="A0A2V4C5J2"/>
<gene>
    <name evidence="3" type="ORF">DMB68_04495</name>
</gene>
<dbReference type="GO" id="GO:0016853">
    <property type="term" value="F:isomerase activity"/>
    <property type="evidence" value="ECO:0007669"/>
    <property type="project" value="UniProtKB-KW"/>
</dbReference>
<keyword evidence="1" id="KW-0479">Metal-binding</keyword>
<evidence type="ECO:0000256" key="2">
    <source>
        <dbReference type="ARBA" id="ARBA00022833"/>
    </source>
</evidence>
<keyword evidence="2" id="KW-0862">Zinc</keyword>
<dbReference type="InterPro" id="IPR051804">
    <property type="entry name" value="Carb_Metab_Reg_Kinase/Isom"/>
</dbReference>
<sequence length="580" mass="66240">MSTYNKTPFFPIAGNACCGWENIIEELRLKIKNSDSGRYVLVVECYQGVHHAELLSAFGNLNPELFINSEEAFYANEKIQEITYPDVTDDPIFGFITRLDYIDLLEKAKVEKLREKIESATGLVVVYGHAAAVICEEYDCLVYADMARWEIQLRQRKHEVNNIGLQNADEEPNIQYKRGFFVDWRICDRLKQQLFEKADYWLDTNKKNEPKMIQAQTLLDGLTAISKSPFRVVPYFDPGPWGGQWMKEVIGLDKSKSNYAWSFDGVPEENSLLFEVDGQIFEIPSINLVFYKTTALLGEPVESRFGKEFPIRFDFLDTMDGGNLSLQVHPTTQFIREKFGMNYTQDESYYMMDAKPDATVLLGLKTGCDSEEMIAELKKAQEEGTVFDAEKYVNVFPAKKHDHFLIPNGTIHCSGINSMVLEISATPYIFTFKLYDWGRMGLNGKPRAINIARGEKVINWGTDTAYCLENLVDQVQEVANGDGWREERTGLHKTQFIETRRHWFTKSVLHQTGDSVNVLNLVEGAEAIIESPTNKFEPFVVHYAETFIIPAAVGEYTIRPYGESEGKQCATLKAYVRHKS</sequence>
<dbReference type="PANTHER" id="PTHR42742:SF3">
    <property type="entry name" value="FRUCTOKINASE"/>
    <property type="match status" value="1"/>
</dbReference>
<dbReference type="Proteomes" id="UP000247681">
    <property type="component" value="Unassembled WGS sequence"/>
</dbReference>
<name>A0A2V4C5J2_9FLAO</name>
<comment type="caution">
    <text evidence="3">The sequence shown here is derived from an EMBL/GenBank/DDBJ whole genome shotgun (WGS) entry which is preliminary data.</text>
</comment>